<name>A0A3P1V4I8_9ACTO</name>
<reference evidence="3 4" key="1">
    <citation type="submission" date="2018-11" db="EMBL/GenBank/DDBJ databases">
        <title>Genomes From Bacteria Associated with the Canine Oral Cavity: a Test Case for Automated Genome-Based Taxonomic Assignment.</title>
        <authorList>
            <person name="Coil D.A."/>
            <person name="Jospin G."/>
            <person name="Darling A.E."/>
            <person name="Wallis C."/>
            <person name="Davis I.J."/>
            <person name="Harris S."/>
            <person name="Eisen J.A."/>
            <person name="Holcombe L.J."/>
            <person name="O'Flynn C."/>
        </authorList>
    </citation>
    <scope>NUCLEOTIDE SEQUENCE [LARGE SCALE GENOMIC DNA]</scope>
    <source>
        <strain evidence="3 4">OH5050</strain>
    </source>
</reference>
<dbReference type="AlphaFoldDB" id="A0A3P1V4I8"/>
<feature type="compositionally biased region" description="Polar residues" evidence="1">
    <location>
        <begin position="1"/>
        <end position="10"/>
    </location>
</feature>
<feature type="region of interest" description="Disordered" evidence="1">
    <location>
        <begin position="1"/>
        <end position="36"/>
    </location>
</feature>
<dbReference type="InterPro" id="IPR055878">
    <property type="entry name" value="DUF7455"/>
</dbReference>
<protein>
    <recommendedName>
        <fullName evidence="2">DUF7455 domain-containing protein</fullName>
    </recommendedName>
</protein>
<evidence type="ECO:0000259" key="2">
    <source>
        <dbReference type="Pfam" id="PF24254"/>
    </source>
</evidence>
<evidence type="ECO:0000313" key="4">
    <source>
        <dbReference type="Proteomes" id="UP000271272"/>
    </source>
</evidence>
<gene>
    <name evidence="3" type="ORF">EII10_07785</name>
</gene>
<dbReference type="EMBL" id="RQZC01000011">
    <property type="protein sequence ID" value="RRD29124.1"/>
    <property type="molecule type" value="Genomic_DNA"/>
</dbReference>
<keyword evidence="4" id="KW-1185">Reference proteome</keyword>
<comment type="caution">
    <text evidence="3">The sequence shown here is derived from an EMBL/GenBank/DDBJ whole genome shotgun (WGS) entry which is preliminary data.</text>
</comment>
<proteinExistence type="predicted"/>
<dbReference type="Pfam" id="PF24254">
    <property type="entry name" value="DUF7455"/>
    <property type="match status" value="1"/>
</dbReference>
<feature type="compositionally biased region" description="Low complexity" evidence="1">
    <location>
        <begin position="19"/>
        <end position="30"/>
    </location>
</feature>
<dbReference type="OrthoDB" id="3539048at2"/>
<evidence type="ECO:0000256" key="1">
    <source>
        <dbReference type="SAM" id="MobiDB-lite"/>
    </source>
</evidence>
<organism evidence="3 4">
    <name type="scientific">Actinomyces bowdenii</name>
    <dbReference type="NCBI Taxonomy" id="131109"/>
    <lineage>
        <taxon>Bacteria</taxon>
        <taxon>Bacillati</taxon>
        <taxon>Actinomycetota</taxon>
        <taxon>Actinomycetes</taxon>
        <taxon>Actinomycetales</taxon>
        <taxon>Actinomycetaceae</taxon>
        <taxon>Actinomyces</taxon>
    </lineage>
</organism>
<accession>A0A3P1V4I8</accession>
<feature type="domain" description="DUF7455" evidence="2">
    <location>
        <begin position="33"/>
        <end position="85"/>
    </location>
</feature>
<evidence type="ECO:0000313" key="3">
    <source>
        <dbReference type="EMBL" id="RRD29124.1"/>
    </source>
</evidence>
<sequence length="89" mass="9724">MSTTSTSQARQGAETAVEQTDAPAADQAQQRPLTTADRCDVCQAQAYVRAVMLTGELFFCAHHARQHGERLREVALLFQDESSRLASGE</sequence>
<dbReference type="Proteomes" id="UP000271272">
    <property type="component" value="Unassembled WGS sequence"/>
</dbReference>